<reference evidence="2 3" key="1">
    <citation type="submission" date="2020-09" db="EMBL/GenBank/DDBJ databases">
        <title>novel species in genus Nocardioides.</title>
        <authorList>
            <person name="Zhang G."/>
        </authorList>
    </citation>
    <scope>NUCLEOTIDE SEQUENCE [LARGE SCALE GENOMIC DNA]</scope>
    <source>
        <strain evidence="2 3">KCTC 39551</strain>
    </source>
</reference>
<proteinExistence type="predicted"/>
<evidence type="ECO:0000313" key="3">
    <source>
        <dbReference type="Proteomes" id="UP000618818"/>
    </source>
</evidence>
<accession>A0ABR8ND08</accession>
<evidence type="ECO:0000256" key="1">
    <source>
        <dbReference type="SAM" id="MobiDB-lite"/>
    </source>
</evidence>
<dbReference type="Proteomes" id="UP000618818">
    <property type="component" value="Unassembled WGS sequence"/>
</dbReference>
<name>A0ABR8ND08_9ACTN</name>
<dbReference type="EMBL" id="JACXYZ010000002">
    <property type="protein sequence ID" value="MBD3926013.1"/>
    <property type="molecule type" value="Genomic_DNA"/>
</dbReference>
<comment type="caution">
    <text evidence="2">The sequence shown here is derived from an EMBL/GenBank/DDBJ whole genome shotgun (WGS) entry which is preliminary data.</text>
</comment>
<sequence length="125" mass="13433">MQEQWHLSDQPGPVEADVIVATIERRVSQGTMTTWLESSRGRTISLVSNGSRAMVVLLEHSDGDPGEHAIDPAGAGSSGGFVLENGQVDDYPDQDTVPMEEALRILAHLVAEGVPPSDASWQVDR</sequence>
<keyword evidence="3" id="KW-1185">Reference proteome</keyword>
<protein>
    <recommendedName>
        <fullName evidence="4">Immunity protein Imm1</fullName>
    </recommendedName>
</protein>
<dbReference type="RefSeq" id="WP_191195858.1">
    <property type="nucleotide sequence ID" value="NZ_JACXYZ010000002.1"/>
</dbReference>
<gene>
    <name evidence="2" type="ORF">IEZ26_15425</name>
</gene>
<evidence type="ECO:0000313" key="2">
    <source>
        <dbReference type="EMBL" id="MBD3926013.1"/>
    </source>
</evidence>
<evidence type="ECO:0008006" key="4">
    <source>
        <dbReference type="Google" id="ProtNLM"/>
    </source>
</evidence>
<feature type="region of interest" description="Disordered" evidence="1">
    <location>
        <begin position="62"/>
        <end position="94"/>
    </location>
</feature>
<organism evidence="2 3">
    <name type="scientific">Nocardioides cavernae</name>
    <dbReference type="NCBI Taxonomy" id="1921566"/>
    <lineage>
        <taxon>Bacteria</taxon>
        <taxon>Bacillati</taxon>
        <taxon>Actinomycetota</taxon>
        <taxon>Actinomycetes</taxon>
        <taxon>Propionibacteriales</taxon>
        <taxon>Nocardioidaceae</taxon>
        <taxon>Nocardioides</taxon>
    </lineage>
</organism>